<feature type="compositionally biased region" description="Acidic residues" evidence="2">
    <location>
        <begin position="59"/>
        <end position="70"/>
    </location>
</feature>
<feature type="compositionally biased region" description="Acidic residues" evidence="2">
    <location>
        <begin position="305"/>
        <end position="324"/>
    </location>
</feature>
<feature type="region of interest" description="Disordered" evidence="2">
    <location>
        <begin position="253"/>
        <end position="324"/>
    </location>
</feature>
<reference evidence="3" key="3">
    <citation type="submission" date="2020-06" db="EMBL/GenBank/DDBJ databases">
        <title>Helianthus annuus Genome sequencing and assembly Release 2.</title>
        <authorList>
            <person name="Gouzy J."/>
            <person name="Langlade N."/>
            <person name="Munos S."/>
        </authorList>
    </citation>
    <scope>NUCLEOTIDE SEQUENCE</scope>
    <source>
        <tissue evidence="3">Leaves</tissue>
    </source>
</reference>
<feature type="compositionally biased region" description="Basic residues" evidence="2">
    <location>
        <begin position="14"/>
        <end position="31"/>
    </location>
</feature>
<evidence type="ECO:0000313" key="3">
    <source>
        <dbReference type="EMBL" id="KAF5820920.1"/>
    </source>
</evidence>
<feature type="region of interest" description="Disordered" evidence="2">
    <location>
        <begin position="1"/>
        <end position="128"/>
    </location>
</feature>
<evidence type="ECO:0000313" key="4">
    <source>
        <dbReference type="EMBL" id="OTG36364.1"/>
    </source>
</evidence>
<dbReference type="STRING" id="4232.A0A251VLP9"/>
<feature type="compositionally biased region" description="Basic and acidic residues" evidence="2">
    <location>
        <begin position="295"/>
        <end position="304"/>
    </location>
</feature>
<dbReference type="OMA" id="ARDYNSE"/>
<comment type="similarity">
    <text evidence="1">Belongs to the RRP15 family.</text>
</comment>
<dbReference type="FunCoup" id="A0A251VLP9">
    <property type="interactions" value="1729"/>
</dbReference>
<evidence type="ECO:0000256" key="1">
    <source>
        <dbReference type="ARBA" id="ARBA00007462"/>
    </source>
</evidence>
<evidence type="ECO:0000256" key="2">
    <source>
        <dbReference type="SAM" id="MobiDB-lite"/>
    </source>
</evidence>
<proteinExistence type="inferred from homology"/>
<dbReference type="Proteomes" id="UP000215914">
    <property type="component" value="Chromosome 1"/>
</dbReference>
<dbReference type="GO" id="GO:0000470">
    <property type="term" value="P:maturation of LSU-rRNA"/>
    <property type="evidence" value="ECO:0000318"/>
    <property type="project" value="GO_Central"/>
</dbReference>
<dbReference type="GO" id="GO:0030687">
    <property type="term" value="C:preribosome, large subunit precursor"/>
    <property type="evidence" value="ECO:0000318"/>
    <property type="project" value="GO_Central"/>
</dbReference>
<dbReference type="PANTHER" id="PTHR13245">
    <property type="entry name" value="RRP15-LIKE PROTEIN"/>
    <property type="match status" value="1"/>
</dbReference>
<dbReference type="OrthoDB" id="20949at2759"/>
<sequence length="324" mass="35689">MAEVLQMQEAGQAPRKRKIGHKKGKGKKKMKVFQGSGQKVKMDGKTKKLFRKRARDYNSDDSDDDNDDVDEKPVKFEKKQSHIENKDADEKSSDEEMNDEDEDDDDNADVGNDDVSDDDEEGITEHGILKFSEGSTSFKKAFKKIVNRSGTDDVLGPVLSAHKNLVVKKLAEEAAEKKVKGDAKKEKALLREKGHVKPDAFSVSHEKLLIGIATKGVVKLFNAVNKAQTSQKGLNPSRSKDAKVIQKRRKEAFFSELGKSQSGPDAKAGTSGNAGDEEGPAWAPLRDNYMLTTSKLKDWDKAADEPEAADDFGGQEDSSSEDDD</sequence>
<dbReference type="InterPro" id="IPR012459">
    <property type="entry name" value="Rrp15"/>
</dbReference>
<dbReference type="AlphaFoldDB" id="A0A251VLP9"/>
<reference evidence="4" key="2">
    <citation type="submission" date="2017-02" db="EMBL/GenBank/DDBJ databases">
        <title>Sunflower complete genome.</title>
        <authorList>
            <person name="Langlade N."/>
            <person name="Munos S."/>
        </authorList>
    </citation>
    <scope>NUCLEOTIDE SEQUENCE [LARGE SCALE GENOMIC DNA]</scope>
    <source>
        <tissue evidence="4">Leaves</tissue>
    </source>
</reference>
<organism evidence="4 5">
    <name type="scientific">Helianthus annuus</name>
    <name type="common">Common sunflower</name>
    <dbReference type="NCBI Taxonomy" id="4232"/>
    <lineage>
        <taxon>Eukaryota</taxon>
        <taxon>Viridiplantae</taxon>
        <taxon>Streptophyta</taxon>
        <taxon>Embryophyta</taxon>
        <taxon>Tracheophyta</taxon>
        <taxon>Spermatophyta</taxon>
        <taxon>Magnoliopsida</taxon>
        <taxon>eudicotyledons</taxon>
        <taxon>Gunneridae</taxon>
        <taxon>Pentapetalae</taxon>
        <taxon>asterids</taxon>
        <taxon>campanulids</taxon>
        <taxon>Asterales</taxon>
        <taxon>Asteraceae</taxon>
        <taxon>Asteroideae</taxon>
        <taxon>Heliantheae alliance</taxon>
        <taxon>Heliantheae</taxon>
        <taxon>Helianthus</taxon>
    </lineage>
</organism>
<evidence type="ECO:0000313" key="5">
    <source>
        <dbReference type="Proteomes" id="UP000215914"/>
    </source>
</evidence>
<name>A0A251VLP9_HELAN</name>
<dbReference type="Gramene" id="mRNA:HanXRQr2_Chr01g0007701">
    <property type="protein sequence ID" value="mRNA:HanXRQr2_Chr01g0007701"/>
    <property type="gene ID" value="HanXRQr2_Chr01g0007701"/>
</dbReference>
<keyword evidence="5" id="KW-1185">Reference proteome</keyword>
<feature type="compositionally biased region" description="Acidic residues" evidence="2">
    <location>
        <begin position="92"/>
        <end position="122"/>
    </location>
</feature>
<protein>
    <submittedName>
        <fullName evidence="3">Ribosomal RNA-processing protein</fullName>
    </submittedName>
</protein>
<accession>A0A251VLP9</accession>
<dbReference type="EMBL" id="CM007890">
    <property type="protein sequence ID" value="OTG36364.1"/>
    <property type="molecule type" value="Genomic_DNA"/>
</dbReference>
<dbReference type="Pfam" id="PF07890">
    <property type="entry name" value="Rrp15p"/>
    <property type="match status" value="1"/>
</dbReference>
<dbReference type="GO" id="GO:0000460">
    <property type="term" value="P:maturation of 5.8S rRNA"/>
    <property type="evidence" value="ECO:0000318"/>
    <property type="project" value="GO_Central"/>
</dbReference>
<dbReference type="PANTHER" id="PTHR13245:SF14">
    <property type="entry name" value="RRP15-LIKE PROTEIN"/>
    <property type="match status" value="1"/>
</dbReference>
<feature type="compositionally biased region" description="Basic and acidic residues" evidence="2">
    <location>
        <begin position="71"/>
        <end position="91"/>
    </location>
</feature>
<reference evidence="3 5" key="1">
    <citation type="journal article" date="2017" name="Nature">
        <title>The sunflower genome provides insights into oil metabolism, flowering and Asterid evolution.</title>
        <authorList>
            <person name="Badouin H."/>
            <person name="Gouzy J."/>
            <person name="Grassa C.J."/>
            <person name="Murat F."/>
            <person name="Staton S.E."/>
            <person name="Cottret L."/>
            <person name="Lelandais-Briere C."/>
            <person name="Owens G.L."/>
            <person name="Carrere S."/>
            <person name="Mayjonade B."/>
            <person name="Legrand L."/>
            <person name="Gill N."/>
            <person name="Kane N.C."/>
            <person name="Bowers J.E."/>
            <person name="Hubner S."/>
            <person name="Bellec A."/>
            <person name="Berard A."/>
            <person name="Berges H."/>
            <person name="Blanchet N."/>
            <person name="Boniface M.C."/>
            <person name="Brunel D."/>
            <person name="Catrice O."/>
            <person name="Chaidir N."/>
            <person name="Claudel C."/>
            <person name="Donnadieu C."/>
            <person name="Faraut T."/>
            <person name="Fievet G."/>
            <person name="Helmstetter N."/>
            <person name="King M."/>
            <person name="Knapp S.J."/>
            <person name="Lai Z."/>
            <person name="Le Paslier M.C."/>
            <person name="Lippi Y."/>
            <person name="Lorenzon L."/>
            <person name="Mandel J.R."/>
            <person name="Marage G."/>
            <person name="Marchand G."/>
            <person name="Marquand E."/>
            <person name="Bret-Mestries E."/>
            <person name="Morien E."/>
            <person name="Nambeesan S."/>
            <person name="Nguyen T."/>
            <person name="Pegot-Espagnet P."/>
            <person name="Pouilly N."/>
            <person name="Raftis F."/>
            <person name="Sallet E."/>
            <person name="Schiex T."/>
            <person name="Thomas J."/>
            <person name="Vandecasteele C."/>
            <person name="Vares D."/>
            <person name="Vear F."/>
            <person name="Vautrin S."/>
            <person name="Crespi M."/>
            <person name="Mangin B."/>
            <person name="Burke J.M."/>
            <person name="Salse J."/>
            <person name="Munos S."/>
            <person name="Vincourt P."/>
            <person name="Rieseberg L.H."/>
            <person name="Langlade N.B."/>
        </authorList>
    </citation>
    <scope>NUCLEOTIDE SEQUENCE [LARGE SCALE GENOMIC DNA]</scope>
    <source>
        <strain evidence="5">cv. SF193</strain>
        <tissue evidence="3">Leaves</tissue>
    </source>
</reference>
<dbReference type="EMBL" id="MNCJ02000316">
    <property type="protein sequence ID" value="KAF5820920.1"/>
    <property type="molecule type" value="Genomic_DNA"/>
</dbReference>
<dbReference type="InParanoid" id="A0A251VLP9"/>
<gene>
    <name evidence="4" type="ORF">HannXRQ_Chr01g0006811</name>
    <name evidence="3" type="ORF">HanXRQr2_Chr01g0007701</name>
</gene>